<evidence type="ECO:0000313" key="4">
    <source>
        <dbReference type="Proteomes" id="UP001141619"/>
    </source>
</evidence>
<accession>A0A9X3TXW2</accession>
<name>A0A9X3TXW2_9PROT</name>
<reference evidence="3" key="1">
    <citation type="submission" date="2022-08" db="EMBL/GenBank/DDBJ databases">
        <authorList>
            <person name="Vandamme P."/>
            <person name="Hettiarachchi A."/>
            <person name="Peeters C."/>
            <person name="Cnockaert M."/>
            <person name="Carlier A."/>
        </authorList>
    </citation>
    <scope>NUCLEOTIDE SEQUENCE</scope>
    <source>
        <strain evidence="3">LMG 31809</strain>
    </source>
</reference>
<feature type="domain" description="Thiol:disulfide interchange protein DsbD N-terminal" evidence="2">
    <location>
        <begin position="51"/>
        <end position="161"/>
    </location>
</feature>
<feature type="signal peptide" evidence="1">
    <location>
        <begin position="1"/>
        <end position="25"/>
    </location>
</feature>
<dbReference type="Pfam" id="PF11412">
    <property type="entry name" value="DsbD_N"/>
    <property type="match status" value="1"/>
</dbReference>
<proteinExistence type="predicted"/>
<dbReference type="AlphaFoldDB" id="A0A9X3TXW2"/>
<organism evidence="3 4">
    <name type="scientific">Govanella unica</name>
    <dbReference type="NCBI Taxonomy" id="2975056"/>
    <lineage>
        <taxon>Bacteria</taxon>
        <taxon>Pseudomonadati</taxon>
        <taxon>Pseudomonadota</taxon>
        <taxon>Alphaproteobacteria</taxon>
        <taxon>Emcibacterales</taxon>
        <taxon>Govanellaceae</taxon>
        <taxon>Govanella</taxon>
    </lineage>
</organism>
<keyword evidence="4" id="KW-1185">Reference proteome</keyword>
<dbReference type="InterPro" id="IPR028250">
    <property type="entry name" value="DsbDN"/>
</dbReference>
<feature type="chain" id="PRO_5040923191" evidence="1">
    <location>
        <begin position="26"/>
        <end position="294"/>
    </location>
</feature>
<evidence type="ECO:0000313" key="3">
    <source>
        <dbReference type="EMBL" id="MDA5193357.1"/>
    </source>
</evidence>
<protein>
    <submittedName>
        <fullName evidence="3">Protein-disulfide reductase DsbD family protein</fullName>
    </submittedName>
</protein>
<evidence type="ECO:0000256" key="1">
    <source>
        <dbReference type="SAM" id="SignalP"/>
    </source>
</evidence>
<evidence type="ECO:0000259" key="2">
    <source>
        <dbReference type="Pfam" id="PF11412"/>
    </source>
</evidence>
<dbReference type="EMBL" id="JANWOI010000002">
    <property type="protein sequence ID" value="MDA5193357.1"/>
    <property type="molecule type" value="Genomic_DNA"/>
</dbReference>
<comment type="caution">
    <text evidence="3">The sequence shown here is derived from an EMBL/GenBank/DDBJ whole genome shotgun (WGS) entry which is preliminary data.</text>
</comment>
<gene>
    <name evidence="3" type="ORF">NYP16_05225</name>
</gene>
<dbReference type="Proteomes" id="UP001141619">
    <property type="component" value="Unassembled WGS sequence"/>
</dbReference>
<reference evidence="3" key="2">
    <citation type="journal article" date="2023" name="Syst. Appl. Microbiol.">
        <title>Govania unica gen. nov., sp. nov., a rare biosphere bacterium that represents a novel family in the class Alphaproteobacteria.</title>
        <authorList>
            <person name="Vandamme P."/>
            <person name="Peeters C."/>
            <person name="Hettiarachchi A."/>
            <person name="Cnockaert M."/>
            <person name="Carlier A."/>
        </authorList>
    </citation>
    <scope>NUCLEOTIDE SEQUENCE</scope>
    <source>
        <strain evidence="3">LMG 31809</strain>
    </source>
</reference>
<keyword evidence="1" id="KW-0732">Signal</keyword>
<sequence>MTLSMQALCSISALICCGVVSGALADDLPSRASLWELGTQADTRLVSAVTAVAPGRDQLELGWQVALKGKWKTYWRAPGDAGLPPDWDWAGSTNVADVSVGWPAPERMSVFGLDSYIYRNDVVLPLHVRLKNPGQAADLRLKVDYMVCEEICVPLEARYRLFVPAGTAQPTAEAALIRLYEARIPHQKGPVSISAAQYETHCGKPRLTLTLAAALPKKAAIDVYVDGPDGVTYGRPVVAADGRRLTLDVRGLKSVDPRKAEPIHLVLRPPAGQPIAWDGVPLASAQQTCVRAGS</sequence>
<dbReference type="RefSeq" id="WP_274943059.1">
    <property type="nucleotide sequence ID" value="NZ_JANWOI010000002.1"/>
</dbReference>